<dbReference type="InterPro" id="IPR023214">
    <property type="entry name" value="HAD_sf"/>
</dbReference>
<evidence type="ECO:0000256" key="7">
    <source>
        <dbReference type="PIRSR" id="PIRSR000915-3"/>
    </source>
</evidence>
<evidence type="ECO:0000256" key="5">
    <source>
        <dbReference type="PIRSR" id="PIRSR000915-1"/>
    </source>
</evidence>
<gene>
    <name evidence="8" type="primary">PLEST004677</name>
    <name evidence="8" type="ORF">PLESTB_000496300</name>
</gene>
<dbReference type="SUPFAM" id="SSF56784">
    <property type="entry name" value="HAD-like"/>
    <property type="match status" value="1"/>
</dbReference>
<dbReference type="FunFam" id="3.40.50.1000:FF:000039">
    <property type="entry name" value="Phosphoglycolate phosphatase"/>
    <property type="match status" value="1"/>
</dbReference>
<comment type="similarity">
    <text evidence="2">Belongs to the HAD-like hydrolase superfamily. CbbY/CbbZ/Gph/YieH family.</text>
</comment>
<dbReference type="PANTHER" id="PTHR19288">
    <property type="entry name" value="4-NITROPHENYLPHOSPHATASE-RELATED"/>
    <property type="match status" value="1"/>
</dbReference>
<keyword evidence="9" id="KW-1185">Reference proteome</keyword>
<dbReference type="EMBL" id="BRXU01000004">
    <property type="protein sequence ID" value="GLC51383.1"/>
    <property type="molecule type" value="Genomic_DNA"/>
</dbReference>
<name>A0A9W6BGK3_9CHLO</name>
<feature type="binding site" evidence="7">
    <location>
        <position position="57"/>
    </location>
    <ligand>
        <name>Mg(2+)</name>
        <dbReference type="ChEBI" id="CHEBI:18420"/>
    </ligand>
</feature>
<dbReference type="InterPro" id="IPR036412">
    <property type="entry name" value="HAD-like_sf"/>
</dbReference>
<dbReference type="Gene3D" id="3.40.50.1000">
    <property type="entry name" value="HAD superfamily/HAD-like"/>
    <property type="match status" value="2"/>
</dbReference>
<reference evidence="8 9" key="1">
    <citation type="journal article" date="2023" name="Commun. Biol.">
        <title>Reorganization of the ancestral sex-determining regions during the evolution of trioecy in Pleodorina starrii.</title>
        <authorList>
            <person name="Takahashi K."/>
            <person name="Suzuki S."/>
            <person name="Kawai-Toyooka H."/>
            <person name="Yamamoto K."/>
            <person name="Hamaji T."/>
            <person name="Ootsuki R."/>
            <person name="Yamaguchi H."/>
            <person name="Kawachi M."/>
            <person name="Higashiyama T."/>
            <person name="Nozaki H."/>
        </authorList>
    </citation>
    <scope>NUCLEOTIDE SEQUENCE [LARGE SCALE GENOMIC DNA]</scope>
    <source>
        <strain evidence="8 9">NIES-4479</strain>
    </source>
</reference>
<feature type="active site" description="Proton donor" evidence="5">
    <location>
        <position position="57"/>
    </location>
</feature>
<evidence type="ECO:0000256" key="2">
    <source>
        <dbReference type="ARBA" id="ARBA00006171"/>
    </source>
</evidence>
<accession>A0A9W6BGK3</accession>
<keyword evidence="7" id="KW-0460">Magnesium</keyword>
<dbReference type="EC" id="3.1.3.18" evidence="3"/>
<feature type="active site" description="Nucleophile" evidence="5">
    <location>
        <position position="55"/>
    </location>
</feature>
<sequence>MQALQRSLPGARAGARPVRPARRMVACTATARPIPRATNEQKLDLLKRVECFIFDCDGVIWLGDKVIDGVPETLDMLRGMGKKVFFVTNNSTKSRAGYMSKFQSLGLDVKAEEIYSSSYAAAAYLESINFNKKVYVIGETGILEELDLKGIRHLGGPGDADKRVTLKSGEYMEHDHDVGAVVVGFDRYINYYKIQYATLCIRENPGCLFIATNRDAVTHLTDAQEWAGNGSMVGAIVGSTKREPTVVGKPSDFMLKNISASLGLRPDQICMVGDRLDTDIMFGKNGGLTTSLVLSGVTTEEVLNSPDNKVIPDYVLAKLPDLLTVKEMAMVAA</sequence>
<evidence type="ECO:0000256" key="6">
    <source>
        <dbReference type="PIRSR" id="PIRSR000915-2"/>
    </source>
</evidence>
<dbReference type="PANTHER" id="PTHR19288:SF46">
    <property type="entry name" value="HALOACID DEHALOGENASE-LIKE HYDROLASE DOMAIN-CONTAINING PROTEIN 2"/>
    <property type="match status" value="1"/>
</dbReference>
<dbReference type="PIRSF" id="PIRSF000915">
    <property type="entry name" value="PGP-type_phosphatase"/>
    <property type="match status" value="1"/>
</dbReference>
<comment type="caution">
    <text evidence="8">The sequence shown here is derived from an EMBL/GenBank/DDBJ whole genome shotgun (WGS) entry which is preliminary data.</text>
</comment>
<dbReference type="NCBIfam" id="TIGR01460">
    <property type="entry name" value="HAD-SF-IIA"/>
    <property type="match status" value="1"/>
</dbReference>
<feature type="binding site" evidence="7">
    <location>
        <position position="55"/>
    </location>
    <ligand>
        <name>Mg(2+)</name>
        <dbReference type="ChEBI" id="CHEBI:18420"/>
    </ligand>
</feature>
<dbReference type="GO" id="GO:0008967">
    <property type="term" value="F:phosphoglycolate phosphatase activity"/>
    <property type="evidence" value="ECO:0007669"/>
    <property type="project" value="UniProtKB-EC"/>
</dbReference>
<dbReference type="InterPro" id="IPR006357">
    <property type="entry name" value="HAD-SF_hydro_IIA"/>
</dbReference>
<dbReference type="SFLD" id="SFLDF00039">
    <property type="entry name" value="phosphoglycolate_phosphatase_2"/>
    <property type="match status" value="1"/>
</dbReference>
<evidence type="ECO:0000256" key="1">
    <source>
        <dbReference type="ARBA" id="ARBA00000830"/>
    </source>
</evidence>
<dbReference type="GO" id="GO:0005737">
    <property type="term" value="C:cytoplasm"/>
    <property type="evidence" value="ECO:0007669"/>
    <property type="project" value="TreeGrafter"/>
</dbReference>
<dbReference type="Proteomes" id="UP001165080">
    <property type="component" value="Unassembled WGS sequence"/>
</dbReference>
<dbReference type="InterPro" id="IPR006349">
    <property type="entry name" value="PGP_euk"/>
</dbReference>
<evidence type="ECO:0000256" key="3">
    <source>
        <dbReference type="ARBA" id="ARBA00013078"/>
    </source>
</evidence>
<dbReference type="Pfam" id="PF13242">
    <property type="entry name" value="Hydrolase_like"/>
    <property type="match status" value="1"/>
</dbReference>
<dbReference type="SFLD" id="SFLDS00003">
    <property type="entry name" value="Haloacid_Dehalogenase"/>
    <property type="match status" value="1"/>
</dbReference>
<feature type="binding site" evidence="6">
    <location>
        <position position="249"/>
    </location>
    <ligand>
        <name>substrate</name>
    </ligand>
</feature>
<comment type="catalytic activity">
    <reaction evidence="1">
        <text>2-phosphoglycolate + H2O = glycolate + phosphate</text>
        <dbReference type="Rhea" id="RHEA:14369"/>
        <dbReference type="ChEBI" id="CHEBI:15377"/>
        <dbReference type="ChEBI" id="CHEBI:29805"/>
        <dbReference type="ChEBI" id="CHEBI:43474"/>
        <dbReference type="ChEBI" id="CHEBI:58033"/>
        <dbReference type="EC" id="3.1.3.18"/>
    </reaction>
</comment>
<dbReference type="NCBIfam" id="TIGR01452">
    <property type="entry name" value="PGP_euk"/>
    <property type="match status" value="1"/>
</dbReference>
<proteinExistence type="inferred from homology"/>
<evidence type="ECO:0000256" key="4">
    <source>
        <dbReference type="ARBA" id="ARBA00022801"/>
    </source>
</evidence>
<evidence type="ECO:0000313" key="8">
    <source>
        <dbReference type="EMBL" id="GLC51383.1"/>
    </source>
</evidence>
<evidence type="ECO:0000313" key="9">
    <source>
        <dbReference type="Proteomes" id="UP001165080"/>
    </source>
</evidence>
<organism evidence="8 9">
    <name type="scientific">Pleodorina starrii</name>
    <dbReference type="NCBI Taxonomy" id="330485"/>
    <lineage>
        <taxon>Eukaryota</taxon>
        <taxon>Viridiplantae</taxon>
        <taxon>Chlorophyta</taxon>
        <taxon>core chlorophytes</taxon>
        <taxon>Chlorophyceae</taxon>
        <taxon>CS clade</taxon>
        <taxon>Chlamydomonadales</taxon>
        <taxon>Volvocaceae</taxon>
        <taxon>Pleodorina</taxon>
    </lineage>
</organism>
<dbReference type="GO" id="GO:0046872">
    <property type="term" value="F:metal ion binding"/>
    <property type="evidence" value="ECO:0007669"/>
    <property type="project" value="UniProtKB-KW"/>
</dbReference>
<dbReference type="SFLD" id="SFLDG01139">
    <property type="entry name" value="C2.A:_Pyridoxal_Phosphate_Phos"/>
    <property type="match status" value="1"/>
</dbReference>
<dbReference type="AlphaFoldDB" id="A0A9W6BGK3"/>
<feature type="binding site" evidence="7">
    <location>
        <position position="274"/>
    </location>
    <ligand>
        <name>Mg(2+)</name>
        <dbReference type="ChEBI" id="CHEBI:18420"/>
    </ligand>
</feature>
<keyword evidence="7" id="KW-0479">Metal-binding</keyword>
<dbReference type="OrthoDB" id="413953at2759"/>
<keyword evidence="4" id="KW-0378">Hydrolase</keyword>
<comment type="cofactor">
    <cofactor evidence="7">
        <name>Mg(2+)</name>
        <dbReference type="ChEBI" id="CHEBI:18420"/>
    </cofactor>
    <text evidence="7">Divalent metal ions. Mg(2+) is the most effective.</text>
</comment>
<protein>
    <recommendedName>
        <fullName evidence="3">phosphoglycolate phosphatase</fullName>
        <ecNumber evidence="3">3.1.3.18</ecNumber>
    </recommendedName>
</protein>
<dbReference type="Pfam" id="PF13344">
    <property type="entry name" value="Hydrolase_6"/>
    <property type="match status" value="1"/>
</dbReference>